<dbReference type="InterPro" id="IPR005025">
    <property type="entry name" value="FMN_Rdtase-like_dom"/>
</dbReference>
<sequence length="190" mass="21022">MFIPKILVISGSIRPGSYNTQLAAVATREIEAQGGSATQVNLADYPLSLITQEFSDAEIPAPVMDLHKVFSEHDGIFLTTPEYNAFPSPLLLNTLDWLSRVRHYDGGMDEVFYRPLYAISAASPSPFGGYRALMILRQKLEVGLRATVVPEMTWISSAYQAFGPDGDLAVEFEKNQLVKTVGQLINQLKR</sequence>
<feature type="domain" description="NADPH-dependent FMN reductase-like" evidence="3">
    <location>
        <begin position="4"/>
        <end position="158"/>
    </location>
</feature>
<dbReference type="GO" id="GO:0010181">
    <property type="term" value="F:FMN binding"/>
    <property type="evidence" value="ECO:0007669"/>
    <property type="project" value="TreeGrafter"/>
</dbReference>
<evidence type="ECO:0000313" key="5">
    <source>
        <dbReference type="Proteomes" id="UP001304423"/>
    </source>
</evidence>
<evidence type="ECO:0000313" key="4">
    <source>
        <dbReference type="EMBL" id="WOA51609.1"/>
    </source>
</evidence>
<dbReference type="GO" id="GO:0016491">
    <property type="term" value="F:oxidoreductase activity"/>
    <property type="evidence" value="ECO:0007669"/>
    <property type="project" value="UniProtKB-KW"/>
</dbReference>
<comment type="cofactor">
    <cofactor evidence="1">
        <name>FMN</name>
        <dbReference type="ChEBI" id="CHEBI:58210"/>
    </cofactor>
</comment>
<evidence type="ECO:0000256" key="1">
    <source>
        <dbReference type="ARBA" id="ARBA00001917"/>
    </source>
</evidence>
<keyword evidence="4" id="KW-0560">Oxidoreductase</keyword>
<dbReference type="Gene3D" id="3.40.50.360">
    <property type="match status" value="1"/>
</dbReference>
<dbReference type="Pfam" id="PF03358">
    <property type="entry name" value="FMN_red"/>
    <property type="match status" value="1"/>
</dbReference>
<evidence type="ECO:0000259" key="3">
    <source>
        <dbReference type="Pfam" id="PF03358"/>
    </source>
</evidence>
<organism evidence="4 5">
    <name type="scientific">Dickeya solani</name>
    <dbReference type="NCBI Taxonomy" id="1089444"/>
    <lineage>
        <taxon>Bacteria</taxon>
        <taxon>Pseudomonadati</taxon>
        <taxon>Pseudomonadota</taxon>
        <taxon>Gammaproteobacteria</taxon>
        <taxon>Enterobacterales</taxon>
        <taxon>Pectobacteriaceae</taxon>
        <taxon>Dickeya</taxon>
    </lineage>
</organism>
<dbReference type="AlphaFoldDB" id="A0AAX4EVY9"/>
<dbReference type="InterPro" id="IPR029039">
    <property type="entry name" value="Flavoprotein-like_sf"/>
</dbReference>
<keyword evidence="2" id="KW-0288">FMN</keyword>
<evidence type="ECO:0000256" key="2">
    <source>
        <dbReference type="ARBA" id="ARBA00022643"/>
    </source>
</evidence>
<dbReference type="Proteomes" id="UP001304423">
    <property type="component" value="Chromosome"/>
</dbReference>
<keyword evidence="2" id="KW-0285">Flavoprotein</keyword>
<dbReference type="SUPFAM" id="SSF52218">
    <property type="entry name" value="Flavoproteins"/>
    <property type="match status" value="1"/>
</dbReference>
<dbReference type="RefSeq" id="WP_316392239.1">
    <property type="nucleotide sequence ID" value="NZ_CP136339.1"/>
</dbReference>
<dbReference type="GO" id="GO:0005829">
    <property type="term" value="C:cytosol"/>
    <property type="evidence" value="ECO:0007669"/>
    <property type="project" value="TreeGrafter"/>
</dbReference>
<accession>A0AAX4EVY9</accession>
<name>A0AAX4EVY9_9GAMM</name>
<dbReference type="EC" id="1.-.-.-" evidence="4"/>
<dbReference type="PANTHER" id="PTHR30543">
    <property type="entry name" value="CHROMATE REDUCTASE"/>
    <property type="match status" value="1"/>
</dbReference>
<reference evidence="4" key="1">
    <citation type="submission" date="2023-10" db="EMBL/GenBank/DDBJ databases">
        <title>Clonality and diversity in the soft rot Dickeya solani phytopathogen.</title>
        <authorList>
            <person name="Pedron J."/>
            <person name="Van Gijsegem F."/>
            <person name="Portier P."/>
            <person name="Taghouti G."/>
        </authorList>
    </citation>
    <scope>NUCLEOTIDE SEQUENCE</scope>
    <source>
        <strain evidence="4">CFBP5647</strain>
    </source>
</reference>
<protein>
    <submittedName>
        <fullName evidence="4">NAD(P)H-dependent oxidoreductase</fullName>
        <ecNumber evidence="4">1.-.-.-</ecNumber>
    </submittedName>
</protein>
<dbReference type="InterPro" id="IPR050712">
    <property type="entry name" value="NAD(P)H-dep_reductase"/>
</dbReference>
<dbReference type="PANTHER" id="PTHR30543:SF21">
    <property type="entry name" value="NAD(P)H-DEPENDENT FMN REDUCTASE LOT6"/>
    <property type="match status" value="1"/>
</dbReference>
<dbReference type="EMBL" id="CP136339">
    <property type="protein sequence ID" value="WOA51609.1"/>
    <property type="molecule type" value="Genomic_DNA"/>
</dbReference>
<gene>
    <name evidence="4" type="ORF">RXA29_17100</name>
</gene>
<proteinExistence type="predicted"/>